<dbReference type="AlphaFoldDB" id="A0A9X1NAU1"/>
<evidence type="ECO:0000313" key="2">
    <source>
        <dbReference type="Proteomes" id="UP001138997"/>
    </source>
</evidence>
<reference evidence="1" key="1">
    <citation type="submission" date="2021-11" db="EMBL/GenBank/DDBJ databases">
        <title>Streptomyces corallinus and Kineosporia corallina sp. nov., two new coral-derived marine actinobacteria.</title>
        <authorList>
            <person name="Buangrab K."/>
            <person name="Sutthacheep M."/>
            <person name="Yeemin T."/>
            <person name="Harunari E."/>
            <person name="Igarashi Y."/>
            <person name="Sripreechasak P."/>
            <person name="Kanchanasin P."/>
            <person name="Tanasupawat S."/>
            <person name="Phongsopitanun W."/>
        </authorList>
    </citation>
    <scope>NUCLEOTIDE SEQUENCE</scope>
    <source>
        <strain evidence="1">JCM 31032</strain>
    </source>
</reference>
<sequence length="132" mass="14237">MVDKITINEAYLNDRITQFTNYDAEAYARLHSFGWGGVTGNLSAPLRMGVGRTEFTPGADLLAAAESVRENFKTRMTQFKEQSQHLYSGLQGFLDNQEEVQSLNETSAAEFGGYVEQASSGLGSGGSSTPAA</sequence>
<gene>
    <name evidence="1" type="ORF">LR394_05305</name>
</gene>
<name>A0A9X1NAU1_9ACTN</name>
<comment type="caution">
    <text evidence="1">The sequence shown here is derived from an EMBL/GenBank/DDBJ whole genome shotgun (WGS) entry which is preliminary data.</text>
</comment>
<dbReference type="RefSeq" id="WP_231439230.1">
    <property type="nucleotide sequence ID" value="NZ_JAJOMB010000002.1"/>
</dbReference>
<dbReference type="Proteomes" id="UP001138997">
    <property type="component" value="Unassembled WGS sequence"/>
</dbReference>
<proteinExistence type="predicted"/>
<dbReference type="EMBL" id="JAJOMB010000002">
    <property type="protein sequence ID" value="MCD5310305.1"/>
    <property type="molecule type" value="Genomic_DNA"/>
</dbReference>
<organism evidence="1 2">
    <name type="scientific">Kineosporia babensis</name>
    <dbReference type="NCBI Taxonomy" id="499548"/>
    <lineage>
        <taxon>Bacteria</taxon>
        <taxon>Bacillati</taxon>
        <taxon>Actinomycetota</taxon>
        <taxon>Actinomycetes</taxon>
        <taxon>Kineosporiales</taxon>
        <taxon>Kineosporiaceae</taxon>
        <taxon>Kineosporia</taxon>
    </lineage>
</organism>
<accession>A0A9X1NAU1</accession>
<keyword evidence="2" id="KW-1185">Reference proteome</keyword>
<evidence type="ECO:0000313" key="1">
    <source>
        <dbReference type="EMBL" id="MCD5310305.1"/>
    </source>
</evidence>
<protein>
    <submittedName>
        <fullName evidence="1">Uncharacterized protein</fullName>
    </submittedName>
</protein>